<gene>
    <name evidence="1" type="ORF">K469DRAFT_5610</name>
</gene>
<dbReference type="AlphaFoldDB" id="A0A6A6EWR4"/>
<evidence type="ECO:0000313" key="2">
    <source>
        <dbReference type="Proteomes" id="UP000800200"/>
    </source>
</evidence>
<proteinExistence type="predicted"/>
<keyword evidence="2" id="KW-1185">Reference proteome</keyword>
<name>A0A6A6EWR4_9PEZI</name>
<dbReference type="EMBL" id="ML994610">
    <property type="protein sequence ID" value="KAF2195228.1"/>
    <property type="molecule type" value="Genomic_DNA"/>
</dbReference>
<protein>
    <submittedName>
        <fullName evidence="1">Uncharacterized protein</fullName>
    </submittedName>
</protein>
<evidence type="ECO:0000313" key="1">
    <source>
        <dbReference type="EMBL" id="KAF2195228.1"/>
    </source>
</evidence>
<dbReference type="Proteomes" id="UP000800200">
    <property type="component" value="Unassembled WGS sequence"/>
</dbReference>
<accession>A0A6A6EWR4</accession>
<reference evidence="1" key="1">
    <citation type="journal article" date="2020" name="Stud. Mycol.">
        <title>101 Dothideomycetes genomes: a test case for predicting lifestyles and emergence of pathogens.</title>
        <authorList>
            <person name="Haridas S."/>
            <person name="Albert R."/>
            <person name="Binder M."/>
            <person name="Bloem J."/>
            <person name="Labutti K."/>
            <person name="Salamov A."/>
            <person name="Andreopoulos B."/>
            <person name="Baker S."/>
            <person name="Barry K."/>
            <person name="Bills G."/>
            <person name="Bluhm B."/>
            <person name="Cannon C."/>
            <person name="Castanera R."/>
            <person name="Culley D."/>
            <person name="Daum C."/>
            <person name="Ezra D."/>
            <person name="Gonzalez J."/>
            <person name="Henrissat B."/>
            <person name="Kuo A."/>
            <person name="Liang C."/>
            <person name="Lipzen A."/>
            <person name="Lutzoni F."/>
            <person name="Magnuson J."/>
            <person name="Mondo S."/>
            <person name="Nolan M."/>
            <person name="Ohm R."/>
            <person name="Pangilinan J."/>
            <person name="Park H.-J."/>
            <person name="Ramirez L."/>
            <person name="Alfaro M."/>
            <person name="Sun H."/>
            <person name="Tritt A."/>
            <person name="Yoshinaga Y."/>
            <person name="Zwiers L.-H."/>
            <person name="Turgeon B."/>
            <person name="Goodwin S."/>
            <person name="Spatafora J."/>
            <person name="Crous P."/>
            <person name="Grigoriev I."/>
        </authorList>
    </citation>
    <scope>NUCLEOTIDE SEQUENCE</scope>
    <source>
        <strain evidence="1">CBS 207.26</strain>
    </source>
</reference>
<sequence>MLFVHNNLESIRSRTEYLGNQGYFEHIFRKLSHGAELCIKKRLFVGVRRQHLGHGPSTIAPFDLICILHGLMVPCITKAMGVWSPGHWTVLL</sequence>
<organism evidence="1 2">
    <name type="scientific">Zopfia rhizophila CBS 207.26</name>
    <dbReference type="NCBI Taxonomy" id="1314779"/>
    <lineage>
        <taxon>Eukaryota</taxon>
        <taxon>Fungi</taxon>
        <taxon>Dikarya</taxon>
        <taxon>Ascomycota</taxon>
        <taxon>Pezizomycotina</taxon>
        <taxon>Dothideomycetes</taxon>
        <taxon>Dothideomycetes incertae sedis</taxon>
        <taxon>Zopfiaceae</taxon>
        <taxon>Zopfia</taxon>
    </lineage>
</organism>